<evidence type="ECO:0000256" key="9">
    <source>
        <dbReference type="RuleBase" id="RU366042"/>
    </source>
</evidence>
<proteinExistence type="inferred from homology"/>
<evidence type="ECO:0000256" key="5">
    <source>
        <dbReference type="ARBA" id="ARBA00022946"/>
    </source>
</evidence>
<organism evidence="11">
    <name type="scientific">Attheya septentrionalis</name>
    <dbReference type="NCBI Taxonomy" id="420275"/>
    <lineage>
        <taxon>Eukaryota</taxon>
        <taxon>Sar</taxon>
        <taxon>Stramenopiles</taxon>
        <taxon>Ochrophyta</taxon>
        <taxon>Bacillariophyta</taxon>
        <taxon>Coscinodiscophyceae</taxon>
        <taxon>Chaetocerotophycidae</taxon>
        <taxon>Chaetocerotales</taxon>
        <taxon>Attheyaceae</taxon>
        <taxon>Attheya</taxon>
    </lineage>
</organism>
<evidence type="ECO:0000313" key="11">
    <source>
        <dbReference type="EMBL" id="CAD9826293.1"/>
    </source>
</evidence>
<evidence type="ECO:0000256" key="8">
    <source>
        <dbReference type="ARBA" id="ARBA00023136"/>
    </source>
</evidence>
<keyword evidence="2 9" id="KW-0813">Transport</keyword>
<evidence type="ECO:0000256" key="3">
    <source>
        <dbReference type="ARBA" id="ARBA00022692"/>
    </source>
</evidence>
<feature type="coiled-coil region" evidence="10">
    <location>
        <begin position="352"/>
        <end position="379"/>
    </location>
</feature>
<evidence type="ECO:0000256" key="1">
    <source>
        <dbReference type="ARBA" id="ARBA00004141"/>
    </source>
</evidence>
<protein>
    <recommendedName>
        <fullName evidence="9">Magnesium transporter</fullName>
    </recommendedName>
</protein>
<keyword evidence="4 9" id="KW-0460">Magnesium</keyword>
<dbReference type="GO" id="GO:0005743">
    <property type="term" value="C:mitochondrial inner membrane"/>
    <property type="evidence" value="ECO:0007669"/>
    <property type="project" value="UniProtKB-SubCell"/>
</dbReference>
<dbReference type="Pfam" id="PF22099">
    <property type="entry name" value="MRS2-like"/>
    <property type="match status" value="1"/>
</dbReference>
<dbReference type="Gene3D" id="1.20.58.340">
    <property type="entry name" value="Magnesium transport protein CorA, transmembrane region"/>
    <property type="match status" value="1"/>
</dbReference>
<evidence type="ECO:0000256" key="2">
    <source>
        <dbReference type="ARBA" id="ARBA00022448"/>
    </source>
</evidence>
<gene>
    <name evidence="11" type="ORF">ASEP1449_LOCUS18127</name>
</gene>
<name>A0A7S2XT73_9STRA</name>
<feature type="transmembrane region" description="Helical" evidence="9">
    <location>
        <begin position="396"/>
        <end position="417"/>
    </location>
</feature>
<dbReference type="Gene3D" id="2.40.128.330">
    <property type="match status" value="1"/>
</dbReference>
<sequence length="564" mass="64093">MYRMSCIGSRLSKPATSLTSHGIRQTARRNLGSEPLRYRANAEYVLLSSSHCDEIFLGRRTENYRYQSRQCFSTNGKGKTKAVLTEAYEYVGDENSDDDEKKETTPGASYLVARITSDGRLKMKSWKISDILKGSTVHARDLFALDLTRRYDRQTTQSMTRLHPCAILPRGKEIIMSFGNIRAVIGRERAMLFDAHTPGTQILARQLADTFNRKMKYALEYGDGENLSVDHKYRLKSPYLGDPFELVFIEEVLCEVCSSFNRRIRLYEPIVDSLLSRVSNEVLSESGVHRLVPVKDSLQEFEMVVKQAVECLSHLLHSDEDMVELMLTEKIHAQRDGIEVDVDKHTHVELLLEEYARQLNDILQEINFLLRRVQSKQELVSISLDAYRNRMIRMNVYVSIVGMGLAVSTTVAGYFGMNLINGLEQSPTAFSSVVVATIVGSIFLTAACTSYLSGARMRQRAIQRLDEIETLTSALSDMNSLDYVAKCMVESGRPMGKQEFKGKLVATRSSGEVPDKEVDFLFDVLDISHNGKLYTEDFRSIENFSQRLRLKKNADSHRDDLRED</sequence>
<keyword evidence="7 9" id="KW-0406">Ion transport</keyword>
<keyword evidence="9" id="KW-0496">Mitochondrion</keyword>
<reference evidence="11" key="1">
    <citation type="submission" date="2021-01" db="EMBL/GenBank/DDBJ databases">
        <authorList>
            <person name="Corre E."/>
            <person name="Pelletier E."/>
            <person name="Niang G."/>
            <person name="Scheremetjew M."/>
            <person name="Finn R."/>
            <person name="Kale V."/>
            <person name="Holt S."/>
            <person name="Cochrane G."/>
            <person name="Meng A."/>
            <person name="Brown T."/>
            <person name="Cohen L."/>
        </authorList>
    </citation>
    <scope>NUCLEOTIDE SEQUENCE</scope>
    <source>
        <strain evidence="11">CCMP2084</strain>
    </source>
</reference>
<keyword evidence="10" id="KW-0175">Coiled coil</keyword>
<dbReference type="PANTHER" id="PTHR13890">
    <property type="entry name" value="RNA SPLICING PROTEIN MRS2, MITOCHONDRIAL"/>
    <property type="match status" value="1"/>
</dbReference>
<evidence type="ECO:0000256" key="4">
    <source>
        <dbReference type="ARBA" id="ARBA00022842"/>
    </source>
</evidence>
<keyword evidence="5" id="KW-0809">Transit peptide</keyword>
<evidence type="ECO:0000256" key="10">
    <source>
        <dbReference type="SAM" id="Coils"/>
    </source>
</evidence>
<feature type="transmembrane region" description="Helical" evidence="9">
    <location>
        <begin position="429"/>
        <end position="452"/>
    </location>
</feature>
<comment type="similarity">
    <text evidence="9">Belongs to the CorA metal ion transporter (MIT) (TC 1.A.35) family.</text>
</comment>
<comment type="subcellular location">
    <subcellularLocation>
        <location evidence="1">Membrane</location>
        <topology evidence="1">Multi-pass membrane protein</topology>
    </subcellularLocation>
    <subcellularLocation>
        <location evidence="9">Mitochondrion inner membrane</location>
        <topology evidence="9">Multi-pass membrane protein</topology>
    </subcellularLocation>
</comment>
<keyword evidence="8 9" id="KW-0472">Membrane</keyword>
<dbReference type="CDD" id="cd12823">
    <property type="entry name" value="Mrs2_Mfm1p-like"/>
    <property type="match status" value="1"/>
</dbReference>
<dbReference type="PANTHER" id="PTHR13890:SF0">
    <property type="entry name" value="MAGNESIUM TRANSPORTER MRS2 HOMOLOG, MITOCHONDRIAL"/>
    <property type="match status" value="1"/>
</dbReference>
<dbReference type="InterPro" id="IPR039204">
    <property type="entry name" value="MRS2-like"/>
</dbReference>
<keyword evidence="3 9" id="KW-0812">Transmembrane</keyword>
<evidence type="ECO:0000256" key="6">
    <source>
        <dbReference type="ARBA" id="ARBA00022989"/>
    </source>
</evidence>
<dbReference type="EMBL" id="HBHQ01026773">
    <property type="protein sequence ID" value="CAD9826293.1"/>
    <property type="molecule type" value="Transcribed_RNA"/>
</dbReference>
<dbReference type="AlphaFoldDB" id="A0A7S2XT73"/>
<accession>A0A7S2XT73</accession>
<dbReference type="GO" id="GO:0015095">
    <property type="term" value="F:magnesium ion transmembrane transporter activity"/>
    <property type="evidence" value="ECO:0007669"/>
    <property type="project" value="TreeGrafter"/>
</dbReference>
<evidence type="ECO:0000256" key="7">
    <source>
        <dbReference type="ARBA" id="ARBA00023065"/>
    </source>
</evidence>
<keyword evidence="6 9" id="KW-1133">Transmembrane helix</keyword>
<keyword evidence="9" id="KW-0999">Mitochondrion inner membrane</keyword>